<accession>A0AAV4BXS1</accession>
<organism evidence="1 2">
    <name type="scientific">Plakobranchus ocellatus</name>
    <dbReference type="NCBI Taxonomy" id="259542"/>
    <lineage>
        <taxon>Eukaryota</taxon>
        <taxon>Metazoa</taxon>
        <taxon>Spiralia</taxon>
        <taxon>Lophotrochozoa</taxon>
        <taxon>Mollusca</taxon>
        <taxon>Gastropoda</taxon>
        <taxon>Heterobranchia</taxon>
        <taxon>Euthyneura</taxon>
        <taxon>Panpulmonata</taxon>
        <taxon>Sacoglossa</taxon>
        <taxon>Placobranchoidea</taxon>
        <taxon>Plakobranchidae</taxon>
        <taxon>Plakobranchus</taxon>
    </lineage>
</organism>
<evidence type="ECO:0000313" key="2">
    <source>
        <dbReference type="Proteomes" id="UP000735302"/>
    </source>
</evidence>
<dbReference type="AlphaFoldDB" id="A0AAV4BXS1"/>
<proteinExistence type="predicted"/>
<evidence type="ECO:0000313" key="1">
    <source>
        <dbReference type="EMBL" id="GFO23204.1"/>
    </source>
</evidence>
<comment type="caution">
    <text evidence="1">The sequence shown here is derived from an EMBL/GenBank/DDBJ whole genome shotgun (WGS) entry which is preliminary data.</text>
</comment>
<gene>
    <name evidence="1" type="ORF">PoB_004970900</name>
</gene>
<dbReference type="EMBL" id="BLXT01005502">
    <property type="protein sequence ID" value="GFO23204.1"/>
    <property type="molecule type" value="Genomic_DNA"/>
</dbReference>
<name>A0AAV4BXS1_9GAST</name>
<protein>
    <submittedName>
        <fullName evidence="1">Uncharacterized protein</fullName>
    </submittedName>
</protein>
<dbReference type="Proteomes" id="UP000735302">
    <property type="component" value="Unassembled WGS sequence"/>
</dbReference>
<sequence>MCMMSHLELFEMVISLPGHTHCPDVTWGLEPLYVLVYDRVLAGSQDKLGWPGKGEGGGGGRRLLVVLTPPRQPHLHAKMVLESCTCLVSYESIAPSVLKVLREVFRGSAAATARKTRWLTRLPQCPTQVRELVRTISF</sequence>
<keyword evidence="2" id="KW-1185">Reference proteome</keyword>
<reference evidence="1 2" key="1">
    <citation type="journal article" date="2021" name="Elife">
        <title>Chloroplast acquisition without the gene transfer in kleptoplastic sea slugs, Plakobranchus ocellatus.</title>
        <authorList>
            <person name="Maeda T."/>
            <person name="Takahashi S."/>
            <person name="Yoshida T."/>
            <person name="Shimamura S."/>
            <person name="Takaki Y."/>
            <person name="Nagai Y."/>
            <person name="Toyoda A."/>
            <person name="Suzuki Y."/>
            <person name="Arimoto A."/>
            <person name="Ishii H."/>
            <person name="Satoh N."/>
            <person name="Nishiyama T."/>
            <person name="Hasebe M."/>
            <person name="Maruyama T."/>
            <person name="Minagawa J."/>
            <person name="Obokata J."/>
            <person name="Shigenobu S."/>
        </authorList>
    </citation>
    <scope>NUCLEOTIDE SEQUENCE [LARGE SCALE GENOMIC DNA]</scope>
</reference>